<protein>
    <submittedName>
        <fullName evidence="13">Riboflavin kinase</fullName>
    </submittedName>
</protein>
<dbReference type="SUPFAM" id="SSF82114">
    <property type="entry name" value="Riboflavin kinase-like"/>
    <property type="match status" value="1"/>
</dbReference>
<reference evidence="14" key="1">
    <citation type="journal article" date="2019" name="Int. J. Syst. Evol. Microbiol.">
        <title>The Global Catalogue of Microorganisms (GCM) 10K type strain sequencing project: providing services to taxonomists for standard genome sequencing and annotation.</title>
        <authorList>
            <consortium name="The Broad Institute Genomics Platform"/>
            <consortium name="The Broad Institute Genome Sequencing Center for Infectious Disease"/>
            <person name="Wu L."/>
            <person name="Ma J."/>
        </authorList>
    </citation>
    <scope>NUCLEOTIDE SEQUENCE [LARGE SCALE GENOMIC DNA]</scope>
    <source>
        <strain evidence="14">KCTC 23707</strain>
    </source>
</reference>
<dbReference type="Gene3D" id="3.40.50.620">
    <property type="entry name" value="HUPs"/>
    <property type="match status" value="1"/>
</dbReference>
<organism evidence="13 14">
    <name type="scientific">Methylopila henanensis</name>
    <dbReference type="NCBI Taxonomy" id="873516"/>
    <lineage>
        <taxon>Bacteria</taxon>
        <taxon>Pseudomonadati</taxon>
        <taxon>Pseudomonadota</taxon>
        <taxon>Alphaproteobacteria</taxon>
        <taxon>Hyphomicrobiales</taxon>
        <taxon>Methylopilaceae</taxon>
        <taxon>Methylopila</taxon>
    </lineage>
</organism>
<keyword evidence="3" id="KW-0285">Flavoprotein</keyword>
<evidence type="ECO:0000256" key="11">
    <source>
        <dbReference type="ARBA" id="ARBA00049494"/>
    </source>
</evidence>
<keyword evidence="7" id="KW-0547">Nucleotide-binding</keyword>
<keyword evidence="5" id="KW-0808">Transferase</keyword>
<dbReference type="RefSeq" id="WP_378800786.1">
    <property type="nucleotide sequence ID" value="NZ_JBHUER010000011.1"/>
</dbReference>
<evidence type="ECO:0000256" key="9">
    <source>
        <dbReference type="ARBA" id="ARBA00022840"/>
    </source>
</evidence>
<comment type="similarity">
    <text evidence="2">Belongs to the RibF family.</text>
</comment>
<keyword evidence="8" id="KW-0274">FAD</keyword>
<evidence type="ECO:0000256" key="10">
    <source>
        <dbReference type="ARBA" id="ARBA00047880"/>
    </source>
</evidence>
<evidence type="ECO:0000313" key="13">
    <source>
        <dbReference type="EMBL" id="MFD1704719.1"/>
    </source>
</evidence>
<keyword evidence="9" id="KW-0067">ATP-binding</keyword>
<dbReference type="InterPro" id="IPR014729">
    <property type="entry name" value="Rossmann-like_a/b/a_fold"/>
</dbReference>
<dbReference type="GO" id="GO:0016301">
    <property type="term" value="F:kinase activity"/>
    <property type="evidence" value="ECO:0007669"/>
    <property type="project" value="UniProtKB-KW"/>
</dbReference>
<evidence type="ECO:0000256" key="8">
    <source>
        <dbReference type="ARBA" id="ARBA00022827"/>
    </source>
</evidence>
<accession>A0ABW4KAI0</accession>
<evidence type="ECO:0000256" key="2">
    <source>
        <dbReference type="ARBA" id="ARBA00010214"/>
    </source>
</evidence>
<evidence type="ECO:0000256" key="6">
    <source>
        <dbReference type="ARBA" id="ARBA00022695"/>
    </source>
</evidence>
<dbReference type="PANTHER" id="PTHR22749">
    <property type="entry name" value="RIBOFLAVIN KINASE/FMN ADENYLYLTRANSFERASE"/>
    <property type="match status" value="1"/>
</dbReference>
<evidence type="ECO:0000256" key="1">
    <source>
        <dbReference type="ARBA" id="ARBA00004726"/>
    </source>
</evidence>
<dbReference type="Gene3D" id="2.40.30.30">
    <property type="entry name" value="Riboflavin kinase-like"/>
    <property type="match status" value="1"/>
</dbReference>
<evidence type="ECO:0000259" key="12">
    <source>
        <dbReference type="SMART" id="SM00904"/>
    </source>
</evidence>
<dbReference type="InterPro" id="IPR015864">
    <property type="entry name" value="FAD_synthase"/>
</dbReference>
<evidence type="ECO:0000256" key="5">
    <source>
        <dbReference type="ARBA" id="ARBA00022679"/>
    </source>
</evidence>
<keyword evidence="14" id="KW-1185">Reference proteome</keyword>
<comment type="caution">
    <text evidence="13">The sequence shown here is derived from an EMBL/GenBank/DDBJ whole genome shotgun (WGS) entry which is preliminary data.</text>
</comment>
<dbReference type="PANTHER" id="PTHR22749:SF6">
    <property type="entry name" value="RIBOFLAVIN KINASE"/>
    <property type="match status" value="1"/>
</dbReference>
<sequence length="384" mass="41543">MTSLERLSIGQAEDAAAPIASNRLRRGKRVDKSTSCRVVELPGSMDGGGEHQLFSESGYKSAAAASPALPQWLRHSYLVIGAFAGVHREHARTLEYAFRLARAARSRVVVLIIRSVHDEEQVAGRLLIDDEEKARLLIDAGASGVVTLAVDDELSEMDCQAFVEEIVIGRFGASGVIVDARLDLMLAEAVTPATLARVTPVQGVSLHVVPARPDHARVQAGKVLDLLDAGDVSGASKLLGRHWLVEGVVCHGDKRGRELGVPTANIRLPSETRLGHGVYAVRTLVGRRVLAGVASFGTRPQFDDGAPLLEVHLFRFDGDLYGQTLRVEFIEKLRPEQVFPSIEALCEQMATDIRDAAACIELYDRSVKSALTNILPLSTTPLKL</sequence>
<dbReference type="Pfam" id="PF06574">
    <property type="entry name" value="FAD_syn"/>
    <property type="match status" value="1"/>
</dbReference>
<evidence type="ECO:0000256" key="7">
    <source>
        <dbReference type="ARBA" id="ARBA00022741"/>
    </source>
</evidence>
<dbReference type="SUPFAM" id="SSF52374">
    <property type="entry name" value="Nucleotidylyl transferase"/>
    <property type="match status" value="1"/>
</dbReference>
<comment type="catalytic activity">
    <reaction evidence="11">
        <text>FMN + ATP + H(+) = FAD + diphosphate</text>
        <dbReference type="Rhea" id="RHEA:17237"/>
        <dbReference type="ChEBI" id="CHEBI:15378"/>
        <dbReference type="ChEBI" id="CHEBI:30616"/>
        <dbReference type="ChEBI" id="CHEBI:33019"/>
        <dbReference type="ChEBI" id="CHEBI:57692"/>
        <dbReference type="ChEBI" id="CHEBI:58210"/>
        <dbReference type="EC" id="2.7.7.2"/>
    </reaction>
</comment>
<dbReference type="EMBL" id="JBHUER010000011">
    <property type="protein sequence ID" value="MFD1704719.1"/>
    <property type="molecule type" value="Genomic_DNA"/>
</dbReference>
<proteinExistence type="inferred from homology"/>
<feature type="domain" description="Riboflavin kinase" evidence="12">
    <location>
        <begin position="238"/>
        <end position="361"/>
    </location>
</feature>
<comment type="catalytic activity">
    <reaction evidence="10">
        <text>riboflavin + ATP = FMN + ADP + H(+)</text>
        <dbReference type="Rhea" id="RHEA:14357"/>
        <dbReference type="ChEBI" id="CHEBI:15378"/>
        <dbReference type="ChEBI" id="CHEBI:30616"/>
        <dbReference type="ChEBI" id="CHEBI:57986"/>
        <dbReference type="ChEBI" id="CHEBI:58210"/>
        <dbReference type="ChEBI" id="CHEBI:456216"/>
        <dbReference type="EC" id="2.7.1.26"/>
    </reaction>
</comment>
<comment type="pathway">
    <text evidence="1">Cofactor biosynthesis; FAD biosynthesis; FAD from FMN: step 1/1.</text>
</comment>
<gene>
    <name evidence="13" type="ORF">ACFSCV_17060</name>
</gene>
<dbReference type="InterPro" id="IPR015865">
    <property type="entry name" value="Riboflavin_kinase_bac/euk"/>
</dbReference>
<dbReference type="InterPro" id="IPR023465">
    <property type="entry name" value="Riboflavin_kinase_dom_sf"/>
</dbReference>
<dbReference type="Proteomes" id="UP001597308">
    <property type="component" value="Unassembled WGS sequence"/>
</dbReference>
<evidence type="ECO:0000256" key="4">
    <source>
        <dbReference type="ARBA" id="ARBA00022643"/>
    </source>
</evidence>
<keyword evidence="4" id="KW-0288">FMN</keyword>
<dbReference type="Pfam" id="PF01687">
    <property type="entry name" value="Flavokinase"/>
    <property type="match status" value="1"/>
</dbReference>
<name>A0ABW4KAI0_9HYPH</name>
<evidence type="ECO:0000256" key="3">
    <source>
        <dbReference type="ARBA" id="ARBA00022630"/>
    </source>
</evidence>
<keyword evidence="13" id="KW-0418">Kinase</keyword>
<evidence type="ECO:0000313" key="14">
    <source>
        <dbReference type="Proteomes" id="UP001597308"/>
    </source>
</evidence>
<dbReference type="SMART" id="SM00904">
    <property type="entry name" value="Flavokinase"/>
    <property type="match status" value="1"/>
</dbReference>
<dbReference type="InterPro" id="IPR023468">
    <property type="entry name" value="Riboflavin_kinase"/>
</dbReference>
<keyword evidence="6" id="KW-0548">Nucleotidyltransferase</keyword>